<keyword evidence="1" id="KW-0863">Zinc-finger</keyword>
<evidence type="ECO:0000256" key="2">
    <source>
        <dbReference type="SAM" id="MobiDB-lite"/>
    </source>
</evidence>
<evidence type="ECO:0000256" key="1">
    <source>
        <dbReference type="PROSITE-ProRule" id="PRU00175"/>
    </source>
</evidence>
<dbReference type="InterPro" id="IPR001841">
    <property type="entry name" value="Znf_RING"/>
</dbReference>
<dbReference type="AlphaFoldDB" id="A0AAP0N7Z1"/>
<comment type="caution">
    <text evidence="4">The sequence shown here is derived from an EMBL/GenBank/DDBJ whole genome shotgun (WGS) entry which is preliminary data.</text>
</comment>
<dbReference type="SUPFAM" id="SSF57850">
    <property type="entry name" value="RING/U-box"/>
    <property type="match status" value="1"/>
</dbReference>
<evidence type="ECO:0000259" key="3">
    <source>
        <dbReference type="PROSITE" id="PS50089"/>
    </source>
</evidence>
<dbReference type="EMBL" id="JBBPBK010000016">
    <property type="protein sequence ID" value="KAK9268150.1"/>
    <property type="molecule type" value="Genomic_DNA"/>
</dbReference>
<organism evidence="4 5">
    <name type="scientific">Liquidambar formosana</name>
    <name type="common">Formosan gum</name>
    <dbReference type="NCBI Taxonomy" id="63359"/>
    <lineage>
        <taxon>Eukaryota</taxon>
        <taxon>Viridiplantae</taxon>
        <taxon>Streptophyta</taxon>
        <taxon>Embryophyta</taxon>
        <taxon>Tracheophyta</taxon>
        <taxon>Spermatophyta</taxon>
        <taxon>Magnoliopsida</taxon>
        <taxon>eudicotyledons</taxon>
        <taxon>Gunneridae</taxon>
        <taxon>Pentapetalae</taxon>
        <taxon>Saxifragales</taxon>
        <taxon>Altingiaceae</taxon>
        <taxon>Liquidambar</taxon>
    </lineage>
</organism>
<evidence type="ECO:0000313" key="5">
    <source>
        <dbReference type="Proteomes" id="UP001415857"/>
    </source>
</evidence>
<protein>
    <recommendedName>
        <fullName evidence="3">RING-type domain-containing protein</fullName>
    </recommendedName>
</protein>
<proteinExistence type="predicted"/>
<dbReference type="SMART" id="SM00184">
    <property type="entry name" value="RING"/>
    <property type="match status" value="1"/>
</dbReference>
<keyword evidence="5" id="KW-1185">Reference proteome</keyword>
<dbReference type="CDD" id="cd16449">
    <property type="entry name" value="RING-HC"/>
    <property type="match status" value="1"/>
</dbReference>
<dbReference type="GO" id="GO:0008270">
    <property type="term" value="F:zinc ion binding"/>
    <property type="evidence" value="ECO:0007669"/>
    <property type="project" value="UniProtKB-KW"/>
</dbReference>
<gene>
    <name evidence="4" type="ORF">L1049_010591</name>
</gene>
<keyword evidence="1" id="KW-0479">Metal-binding</keyword>
<feature type="compositionally biased region" description="Low complexity" evidence="2">
    <location>
        <begin position="146"/>
        <end position="162"/>
    </location>
</feature>
<dbReference type="InterPro" id="IPR013083">
    <property type="entry name" value="Znf_RING/FYVE/PHD"/>
</dbReference>
<dbReference type="Pfam" id="PF13920">
    <property type="entry name" value="zf-C3HC4_3"/>
    <property type="match status" value="1"/>
</dbReference>
<dbReference type="PANTHER" id="PTHR46629">
    <property type="entry name" value="OS01G0917900 PROTEIN"/>
    <property type="match status" value="1"/>
</dbReference>
<dbReference type="Gene3D" id="3.30.40.10">
    <property type="entry name" value="Zinc/RING finger domain, C3HC4 (zinc finger)"/>
    <property type="match status" value="1"/>
</dbReference>
<feature type="domain" description="RING-type" evidence="3">
    <location>
        <begin position="196"/>
        <end position="234"/>
    </location>
</feature>
<dbReference type="Proteomes" id="UP001415857">
    <property type="component" value="Unassembled WGS sequence"/>
</dbReference>
<accession>A0AAP0N7Z1</accession>
<name>A0AAP0N7Z1_LIQFO</name>
<feature type="region of interest" description="Disordered" evidence="2">
    <location>
        <begin position="134"/>
        <end position="162"/>
    </location>
</feature>
<reference evidence="4 5" key="1">
    <citation type="journal article" date="2024" name="Plant J.">
        <title>Genome sequences and population genomics reveal climatic adaptation and genomic divergence between two closely related sweetgum species.</title>
        <authorList>
            <person name="Xu W.Q."/>
            <person name="Ren C.Q."/>
            <person name="Zhang X.Y."/>
            <person name="Comes H.P."/>
            <person name="Liu X.H."/>
            <person name="Li Y.G."/>
            <person name="Kettle C.J."/>
            <person name="Jalonen R."/>
            <person name="Gaisberger H."/>
            <person name="Ma Y.Z."/>
            <person name="Qiu Y.X."/>
        </authorList>
    </citation>
    <scope>NUCLEOTIDE SEQUENCE [LARGE SCALE GENOMIC DNA]</scope>
    <source>
        <strain evidence="4">Hangzhou</strain>
    </source>
</reference>
<keyword evidence="1" id="KW-0862">Zinc</keyword>
<dbReference type="PROSITE" id="PS50089">
    <property type="entry name" value="ZF_RING_2"/>
    <property type="match status" value="1"/>
</dbReference>
<evidence type="ECO:0000313" key="4">
    <source>
        <dbReference type="EMBL" id="KAK9268150.1"/>
    </source>
</evidence>
<sequence length="244" mass="26609">MSGESVFGLQESAERESEVRALVWFLRERMAGVERGNRRWKTLKERLGLKGMACCGGTWGLRPTTMSIIEEEDDDDDDEIQQQEEEHHRRQIEEAIDVGQIPAENSWDPECVGQIPAGSGMNLATALAAERHFRSTQDSEGGEGAAVGPTGTTSTAGTAPGTPLRVSLMRLLEETNGVEGEMENGAEGEVGSDSVCCVCMGRKKGAAFIPCGHTFCRVCSRELWLNRGSCPLCNRSILEILDIF</sequence>